<keyword evidence="1" id="KW-1133">Transmembrane helix</keyword>
<reference evidence="3 4" key="1">
    <citation type="submission" date="2018-03" db="EMBL/GenBank/DDBJ databases">
        <title>Bioinformatic expansion and discovery of thiopeptide antibiotics.</title>
        <authorList>
            <person name="Schwalen C.J."/>
            <person name="Hudson G.A."/>
            <person name="Mitchell D.A."/>
        </authorList>
    </citation>
    <scope>NUCLEOTIDE SEQUENCE [LARGE SCALE GENOMIC DNA]</scope>
    <source>
        <strain evidence="3 4">ATCC 21389</strain>
    </source>
</reference>
<dbReference type="AlphaFoldDB" id="A0A2V4NFL2"/>
<keyword evidence="4" id="KW-1185">Reference proteome</keyword>
<sequence>MPRSRLVAGLLAGAACPLLALAAGAATAATLRDDHTVHETVVLAATTYVTGLALLGAAPLVGTGYPAPRFLIGAAIRSTAAR</sequence>
<accession>A0A2V4NFL2</accession>
<evidence type="ECO:0000256" key="2">
    <source>
        <dbReference type="SAM" id="SignalP"/>
    </source>
</evidence>
<evidence type="ECO:0000256" key="1">
    <source>
        <dbReference type="SAM" id="Phobius"/>
    </source>
</evidence>
<evidence type="ECO:0000313" key="3">
    <source>
        <dbReference type="EMBL" id="PYC82605.1"/>
    </source>
</evidence>
<comment type="caution">
    <text evidence="3">The sequence shown here is derived from an EMBL/GenBank/DDBJ whole genome shotgun (WGS) entry which is preliminary data.</text>
</comment>
<organism evidence="3 4">
    <name type="scientific">Streptomyces tateyamensis</name>
    <dbReference type="NCBI Taxonomy" id="565073"/>
    <lineage>
        <taxon>Bacteria</taxon>
        <taxon>Bacillati</taxon>
        <taxon>Actinomycetota</taxon>
        <taxon>Actinomycetes</taxon>
        <taxon>Kitasatosporales</taxon>
        <taxon>Streptomycetaceae</taxon>
        <taxon>Streptomyces</taxon>
    </lineage>
</organism>
<feature type="transmembrane region" description="Helical" evidence="1">
    <location>
        <begin position="41"/>
        <end position="61"/>
    </location>
</feature>
<protein>
    <submittedName>
        <fullName evidence="3">Uncharacterized protein</fullName>
    </submittedName>
</protein>
<dbReference type="EMBL" id="PYBW01000030">
    <property type="protein sequence ID" value="PYC82605.1"/>
    <property type="molecule type" value="Genomic_DNA"/>
</dbReference>
<feature type="chain" id="PRO_5016087769" evidence="2">
    <location>
        <begin position="29"/>
        <end position="82"/>
    </location>
</feature>
<dbReference type="PROSITE" id="PS51257">
    <property type="entry name" value="PROKAR_LIPOPROTEIN"/>
    <property type="match status" value="1"/>
</dbReference>
<feature type="signal peptide" evidence="2">
    <location>
        <begin position="1"/>
        <end position="28"/>
    </location>
</feature>
<keyword evidence="1" id="KW-0812">Transmembrane</keyword>
<keyword evidence="2" id="KW-0732">Signal</keyword>
<keyword evidence="1" id="KW-0472">Membrane</keyword>
<dbReference type="Proteomes" id="UP000248039">
    <property type="component" value="Unassembled WGS sequence"/>
</dbReference>
<proteinExistence type="predicted"/>
<name>A0A2V4NFL2_9ACTN</name>
<gene>
    <name evidence="3" type="ORF">C7C46_09590</name>
</gene>
<evidence type="ECO:0000313" key="4">
    <source>
        <dbReference type="Proteomes" id="UP000248039"/>
    </source>
</evidence>